<gene>
    <name evidence="7" type="ORF">B296_00057661</name>
</gene>
<dbReference type="PANTHER" id="PTHR21319:SF20">
    <property type="entry name" value="E3 UBIQUITIN-PROTEIN LIGASE MIEL1"/>
    <property type="match status" value="1"/>
</dbReference>
<feature type="non-terminal residue" evidence="7">
    <location>
        <position position="1"/>
    </location>
</feature>
<keyword evidence="1" id="KW-0479">Metal-binding</keyword>
<dbReference type="GO" id="GO:0005634">
    <property type="term" value="C:nucleus"/>
    <property type="evidence" value="ECO:0007669"/>
    <property type="project" value="TreeGrafter"/>
</dbReference>
<dbReference type="GO" id="GO:0008270">
    <property type="term" value="F:zinc ion binding"/>
    <property type="evidence" value="ECO:0007669"/>
    <property type="project" value="UniProtKB-KW"/>
</dbReference>
<dbReference type="InterPro" id="IPR037274">
    <property type="entry name" value="Znf_CHY_sf"/>
</dbReference>
<keyword evidence="3" id="KW-0862">Zinc</keyword>
<reference evidence="7 8" key="1">
    <citation type="journal article" date="2014" name="Agronomy (Basel)">
        <title>A Draft Genome Sequence for Ensete ventricosum, the Drought-Tolerant Tree Against Hunger.</title>
        <authorList>
            <person name="Harrison J."/>
            <person name="Moore K.A."/>
            <person name="Paszkiewicz K."/>
            <person name="Jones T."/>
            <person name="Grant M."/>
            <person name="Ambacheew D."/>
            <person name="Muzemil S."/>
            <person name="Studholme D.J."/>
        </authorList>
    </citation>
    <scope>NUCLEOTIDE SEQUENCE [LARGE SCALE GENOMIC DNA]</scope>
</reference>
<dbReference type="InterPro" id="IPR008913">
    <property type="entry name" value="Znf_CHY"/>
</dbReference>
<dbReference type="GO" id="GO:0061630">
    <property type="term" value="F:ubiquitin protein ligase activity"/>
    <property type="evidence" value="ECO:0007669"/>
    <property type="project" value="TreeGrafter"/>
</dbReference>
<keyword evidence="5" id="KW-1133">Transmembrane helix</keyword>
<feature type="domain" description="CHY-type" evidence="6">
    <location>
        <begin position="48"/>
        <end position="132"/>
    </location>
</feature>
<evidence type="ECO:0000259" key="6">
    <source>
        <dbReference type="PROSITE" id="PS51266"/>
    </source>
</evidence>
<sequence>AWIEILHNSSFPWIALKLSREWTPPMMMLDWASGRWVMGLFAESLLFVLGILLRCKHYKRRCKIRAPCCNEIFCCRHCHNESTVPESLAKDRHEICRFDVQTVSHLCDLRHRATGESCLVDKGHYHCEDCGICRLALHLSFDLACYCT</sequence>
<dbReference type="GO" id="GO:0016567">
    <property type="term" value="P:protein ubiquitination"/>
    <property type="evidence" value="ECO:0007669"/>
    <property type="project" value="TreeGrafter"/>
</dbReference>
<accession>A0A426X1D3</accession>
<comment type="caution">
    <text evidence="7">The sequence shown here is derived from an EMBL/GenBank/DDBJ whole genome shotgun (WGS) entry which is preliminary data.</text>
</comment>
<evidence type="ECO:0000256" key="4">
    <source>
        <dbReference type="PROSITE-ProRule" id="PRU00601"/>
    </source>
</evidence>
<name>A0A426X1D3_ENSVE</name>
<evidence type="ECO:0000256" key="1">
    <source>
        <dbReference type="ARBA" id="ARBA00022723"/>
    </source>
</evidence>
<evidence type="ECO:0000256" key="5">
    <source>
        <dbReference type="SAM" id="Phobius"/>
    </source>
</evidence>
<dbReference type="Pfam" id="PF05495">
    <property type="entry name" value="zf-CHY"/>
    <property type="match status" value="1"/>
</dbReference>
<keyword evidence="5" id="KW-0812">Transmembrane</keyword>
<dbReference type="PANTHER" id="PTHR21319">
    <property type="entry name" value="RING FINGER AND CHY ZINC FINGER DOMAIN-CONTAINING PROTEIN 1"/>
    <property type="match status" value="1"/>
</dbReference>
<evidence type="ECO:0000256" key="3">
    <source>
        <dbReference type="ARBA" id="ARBA00022833"/>
    </source>
</evidence>
<protein>
    <recommendedName>
        <fullName evidence="6">CHY-type domain-containing protein</fullName>
    </recommendedName>
</protein>
<evidence type="ECO:0000256" key="2">
    <source>
        <dbReference type="ARBA" id="ARBA00022771"/>
    </source>
</evidence>
<proteinExistence type="predicted"/>
<organism evidence="7 8">
    <name type="scientific">Ensete ventricosum</name>
    <name type="common">Abyssinian banana</name>
    <name type="synonym">Musa ensete</name>
    <dbReference type="NCBI Taxonomy" id="4639"/>
    <lineage>
        <taxon>Eukaryota</taxon>
        <taxon>Viridiplantae</taxon>
        <taxon>Streptophyta</taxon>
        <taxon>Embryophyta</taxon>
        <taxon>Tracheophyta</taxon>
        <taxon>Spermatophyta</taxon>
        <taxon>Magnoliopsida</taxon>
        <taxon>Liliopsida</taxon>
        <taxon>Zingiberales</taxon>
        <taxon>Musaceae</taxon>
        <taxon>Ensete</taxon>
    </lineage>
</organism>
<keyword evidence="5" id="KW-0472">Membrane</keyword>
<dbReference type="PROSITE" id="PS51266">
    <property type="entry name" value="ZF_CHY"/>
    <property type="match status" value="1"/>
</dbReference>
<dbReference type="Proteomes" id="UP000287651">
    <property type="component" value="Unassembled WGS sequence"/>
</dbReference>
<feature type="transmembrane region" description="Helical" evidence="5">
    <location>
        <begin position="36"/>
        <end position="55"/>
    </location>
</feature>
<evidence type="ECO:0000313" key="7">
    <source>
        <dbReference type="EMBL" id="RRT33270.1"/>
    </source>
</evidence>
<evidence type="ECO:0000313" key="8">
    <source>
        <dbReference type="Proteomes" id="UP000287651"/>
    </source>
</evidence>
<dbReference type="EMBL" id="AMZH03029467">
    <property type="protein sequence ID" value="RRT33270.1"/>
    <property type="molecule type" value="Genomic_DNA"/>
</dbReference>
<keyword evidence="2 4" id="KW-0863">Zinc-finger</keyword>
<dbReference type="GO" id="GO:0006511">
    <property type="term" value="P:ubiquitin-dependent protein catabolic process"/>
    <property type="evidence" value="ECO:0007669"/>
    <property type="project" value="TreeGrafter"/>
</dbReference>
<dbReference type="SUPFAM" id="SSF161219">
    <property type="entry name" value="CHY zinc finger-like"/>
    <property type="match status" value="1"/>
</dbReference>
<dbReference type="AlphaFoldDB" id="A0A426X1D3"/>